<evidence type="ECO:0000256" key="1">
    <source>
        <dbReference type="SAM" id="MobiDB-lite"/>
    </source>
</evidence>
<dbReference type="AlphaFoldDB" id="A0A1N7MCE3"/>
<name>A0A1N7MCE3_9RHOB</name>
<protein>
    <submittedName>
        <fullName evidence="2">Uncharacterized protein</fullName>
    </submittedName>
</protein>
<proteinExistence type="predicted"/>
<evidence type="ECO:0000313" key="2">
    <source>
        <dbReference type="EMBL" id="SIS83786.1"/>
    </source>
</evidence>
<evidence type="ECO:0000313" key="3">
    <source>
        <dbReference type="Proteomes" id="UP000186221"/>
    </source>
</evidence>
<dbReference type="STRING" id="453582.SAMN05421580_105263"/>
<reference evidence="3" key="1">
    <citation type="submission" date="2017-01" db="EMBL/GenBank/DDBJ databases">
        <authorList>
            <person name="Varghese N."/>
            <person name="Submissions S."/>
        </authorList>
    </citation>
    <scope>NUCLEOTIDE SEQUENCE [LARGE SCALE GENOMIC DNA]</scope>
    <source>
        <strain evidence="3">DSM 19945</strain>
    </source>
</reference>
<gene>
    <name evidence="2" type="ORF">SAMN05421580_105263</name>
</gene>
<dbReference type="OrthoDB" id="8447973at2"/>
<dbReference type="RefSeq" id="WP_076484761.1">
    <property type="nucleotide sequence ID" value="NZ_FTOG01000005.1"/>
</dbReference>
<accession>A0A1N7MCE3</accession>
<organism evidence="2 3">
    <name type="scientific">Rhodobacter aestuarii</name>
    <dbReference type="NCBI Taxonomy" id="453582"/>
    <lineage>
        <taxon>Bacteria</taxon>
        <taxon>Pseudomonadati</taxon>
        <taxon>Pseudomonadota</taxon>
        <taxon>Alphaproteobacteria</taxon>
        <taxon>Rhodobacterales</taxon>
        <taxon>Rhodobacter group</taxon>
        <taxon>Rhodobacter</taxon>
    </lineage>
</organism>
<dbReference type="Proteomes" id="UP000186221">
    <property type="component" value="Unassembled WGS sequence"/>
</dbReference>
<feature type="region of interest" description="Disordered" evidence="1">
    <location>
        <begin position="147"/>
        <end position="169"/>
    </location>
</feature>
<keyword evidence="3" id="KW-1185">Reference proteome</keyword>
<sequence>MAHDQANMPDCPQQWHWYASTDGETYPIGPCTSREAVLTAAVGHDSFEAPSGDTPVATIYVIEARRRDLRIADFIATEQVLELIEEAPPNFLDLHEDDEGPFFDATEVQRADLLARLRQTCDDWQAAHGLTFTTRTFAEVRHAERLQIAPSPGNETKDLSGLRAGKAHA</sequence>
<dbReference type="EMBL" id="FTOG01000005">
    <property type="protein sequence ID" value="SIS83786.1"/>
    <property type="molecule type" value="Genomic_DNA"/>
</dbReference>